<gene>
    <name evidence="1" type="ORF">Pcinc_011303</name>
</gene>
<comment type="caution">
    <text evidence="1">The sequence shown here is derived from an EMBL/GenBank/DDBJ whole genome shotgun (WGS) entry which is preliminary data.</text>
</comment>
<name>A0AAE1G165_PETCI</name>
<dbReference type="AlphaFoldDB" id="A0AAE1G165"/>
<dbReference type="EMBL" id="JAWQEG010000885">
    <property type="protein sequence ID" value="KAK3884399.1"/>
    <property type="molecule type" value="Genomic_DNA"/>
</dbReference>
<evidence type="ECO:0000313" key="1">
    <source>
        <dbReference type="EMBL" id="KAK3884399.1"/>
    </source>
</evidence>
<protein>
    <submittedName>
        <fullName evidence="1">Uncharacterized protein</fullName>
    </submittedName>
</protein>
<reference evidence="1" key="1">
    <citation type="submission" date="2023-10" db="EMBL/GenBank/DDBJ databases">
        <title>Genome assemblies of two species of porcelain crab, Petrolisthes cinctipes and Petrolisthes manimaculis (Anomura: Porcellanidae).</title>
        <authorList>
            <person name="Angst P."/>
        </authorList>
    </citation>
    <scope>NUCLEOTIDE SEQUENCE</scope>
    <source>
        <strain evidence="1">PB745_01</strain>
        <tissue evidence="1">Gill</tissue>
    </source>
</reference>
<organism evidence="1 2">
    <name type="scientific">Petrolisthes cinctipes</name>
    <name type="common">Flat porcelain crab</name>
    <dbReference type="NCBI Taxonomy" id="88211"/>
    <lineage>
        <taxon>Eukaryota</taxon>
        <taxon>Metazoa</taxon>
        <taxon>Ecdysozoa</taxon>
        <taxon>Arthropoda</taxon>
        <taxon>Crustacea</taxon>
        <taxon>Multicrustacea</taxon>
        <taxon>Malacostraca</taxon>
        <taxon>Eumalacostraca</taxon>
        <taxon>Eucarida</taxon>
        <taxon>Decapoda</taxon>
        <taxon>Pleocyemata</taxon>
        <taxon>Anomura</taxon>
        <taxon>Galatheoidea</taxon>
        <taxon>Porcellanidae</taxon>
        <taxon>Petrolisthes</taxon>
    </lineage>
</organism>
<accession>A0AAE1G165</accession>
<keyword evidence="2" id="KW-1185">Reference proteome</keyword>
<dbReference type="Proteomes" id="UP001286313">
    <property type="component" value="Unassembled WGS sequence"/>
</dbReference>
<proteinExistence type="predicted"/>
<sequence length="91" mass="10410">MQIRSCYHTVKTTPTSLRYLHIIPTYQSTTKLNHYPTINLSTYQPLLSTTLSTQQLSYHIKRKTTKATITTTIYLPPSHPSTSSTPRTSIR</sequence>
<evidence type="ECO:0000313" key="2">
    <source>
        <dbReference type="Proteomes" id="UP001286313"/>
    </source>
</evidence>